<evidence type="ECO:0000256" key="2">
    <source>
        <dbReference type="SAM" id="Phobius"/>
    </source>
</evidence>
<dbReference type="AlphaFoldDB" id="A0A2W5Q879"/>
<proteinExistence type="predicted"/>
<feature type="region of interest" description="Disordered" evidence="1">
    <location>
        <begin position="397"/>
        <end position="445"/>
    </location>
</feature>
<evidence type="ECO:0000313" key="4">
    <source>
        <dbReference type="Proteomes" id="UP000249135"/>
    </source>
</evidence>
<dbReference type="Proteomes" id="UP000249135">
    <property type="component" value="Unassembled WGS sequence"/>
</dbReference>
<feature type="region of interest" description="Disordered" evidence="1">
    <location>
        <begin position="113"/>
        <end position="205"/>
    </location>
</feature>
<accession>A0A2W5Q879</accession>
<sequence length="741" mass="77432">MLPASALTIGRPQGAAWIGKPLNIVIPLTLDGSEAGGSLCPQVEVVQGDASMDEQRVSVSLEPGSAPDAPRLRVRTTRAVEEPIVTLTVKAGCSATSTRQVVLLADPPPVDAAVPSFEAPRESTGGATAAAPAQSPSRASRAARAGGSGDGGTERRRAGSPAPGARGARSAAPERVNTETAARRRAAPSARASVTAGSSSGGRLQVDALAPLAPREPVAPSTAAAQPSSPVQAPATAVAAAPVPAASEPVRNDGAALAPQPAASAPAAAAPTPEAVRDAQRTVALEQALASLREQTARNEQTLLEMRRELAAARESRYSNPLVYALALLLLLALIALVWMGLASRRAAQSVWWPEDGGGAAPARRSQFGGLDDAADTFPGEDDGGAARALAAGAVAGSASSGSPSQGGAAGFIDPDAPRSAEPSDTEAPHADADAPAQAGQMASVSRSVNTEELFDVQQQAEFFLSLGQHEQAIAVLSEYVADHPDTSALAYLELLRIFHSLGRMLDYERVRRQCQQALNVRVPSFDDFHQDAGRPLDHHNEVLQRIEEHWPGPESLPVIEELLFRRPGEDGQPTFDLAAYRELLMLYAMAQEQPASGDSQRPSLAEVLMRHQQHETLPMALPTSAVELPTAPQSLVRDTALVEPRHPDFQPTRPPHPLTASLDFDLDDLDMAGVDTMPAALRRAAAENAPATPVIEPSALDQPSTELAAAVPDAPSAQLPDLELFDPEIEESIKPGSLKR</sequence>
<organism evidence="3 4">
    <name type="scientific">Variovorax paradoxus</name>
    <dbReference type="NCBI Taxonomy" id="34073"/>
    <lineage>
        <taxon>Bacteria</taxon>
        <taxon>Pseudomonadati</taxon>
        <taxon>Pseudomonadota</taxon>
        <taxon>Betaproteobacteria</taxon>
        <taxon>Burkholderiales</taxon>
        <taxon>Comamonadaceae</taxon>
        <taxon>Variovorax</taxon>
    </lineage>
</organism>
<protein>
    <recommendedName>
        <fullName evidence="5">Tetratricopeptide repeat protein</fullName>
    </recommendedName>
</protein>
<keyword evidence="2" id="KW-0812">Transmembrane</keyword>
<evidence type="ECO:0008006" key="5">
    <source>
        <dbReference type="Google" id="ProtNLM"/>
    </source>
</evidence>
<evidence type="ECO:0000256" key="1">
    <source>
        <dbReference type="SAM" id="MobiDB-lite"/>
    </source>
</evidence>
<feature type="transmembrane region" description="Helical" evidence="2">
    <location>
        <begin position="322"/>
        <end position="342"/>
    </location>
</feature>
<keyword evidence="2" id="KW-1133">Transmembrane helix</keyword>
<keyword evidence="2" id="KW-0472">Membrane</keyword>
<feature type="compositionally biased region" description="Low complexity" evidence="1">
    <location>
        <begin position="159"/>
        <end position="175"/>
    </location>
</feature>
<feature type="region of interest" description="Disordered" evidence="1">
    <location>
        <begin position="689"/>
        <end position="741"/>
    </location>
</feature>
<feature type="compositionally biased region" description="Low complexity" evidence="1">
    <location>
        <begin position="434"/>
        <end position="443"/>
    </location>
</feature>
<feature type="region of interest" description="Disordered" evidence="1">
    <location>
        <begin position="244"/>
        <end position="273"/>
    </location>
</feature>
<feature type="compositionally biased region" description="Low complexity" evidence="1">
    <location>
        <begin position="255"/>
        <end position="273"/>
    </location>
</feature>
<name>A0A2W5Q879_VARPD</name>
<feature type="compositionally biased region" description="Low complexity" evidence="1">
    <location>
        <begin position="397"/>
        <end position="407"/>
    </location>
</feature>
<gene>
    <name evidence="3" type="ORF">DI563_12075</name>
</gene>
<evidence type="ECO:0000313" key="3">
    <source>
        <dbReference type="EMBL" id="PZQ74511.1"/>
    </source>
</evidence>
<feature type="compositionally biased region" description="Acidic residues" evidence="1">
    <location>
        <begin position="373"/>
        <end position="383"/>
    </location>
</feature>
<dbReference type="EMBL" id="QFPP01000126">
    <property type="protein sequence ID" value="PZQ74511.1"/>
    <property type="molecule type" value="Genomic_DNA"/>
</dbReference>
<feature type="compositionally biased region" description="Low complexity" evidence="1">
    <location>
        <begin position="123"/>
        <end position="145"/>
    </location>
</feature>
<feature type="region of interest" description="Disordered" evidence="1">
    <location>
        <begin position="354"/>
        <end position="383"/>
    </location>
</feature>
<reference evidence="3 4" key="1">
    <citation type="submission" date="2017-08" db="EMBL/GenBank/DDBJ databases">
        <title>Infants hospitalized years apart are colonized by the same room-sourced microbial strains.</title>
        <authorList>
            <person name="Brooks B."/>
            <person name="Olm M.R."/>
            <person name="Firek B.A."/>
            <person name="Baker R."/>
            <person name="Thomas B.C."/>
            <person name="Morowitz M.J."/>
            <person name="Banfield J.F."/>
        </authorList>
    </citation>
    <scope>NUCLEOTIDE SEQUENCE [LARGE SCALE GENOMIC DNA]</scope>
    <source>
        <strain evidence="3">S2_005_003_R2_41</strain>
    </source>
</reference>
<comment type="caution">
    <text evidence="3">The sequence shown here is derived from an EMBL/GenBank/DDBJ whole genome shotgun (WGS) entry which is preliminary data.</text>
</comment>